<evidence type="ECO:0008006" key="3">
    <source>
        <dbReference type="Google" id="ProtNLM"/>
    </source>
</evidence>
<dbReference type="EMBL" id="AP022871">
    <property type="protein sequence ID" value="BCB84545.1"/>
    <property type="molecule type" value="Genomic_DNA"/>
</dbReference>
<reference evidence="1 2" key="1">
    <citation type="submission" date="2020-03" db="EMBL/GenBank/DDBJ databases">
        <title>Whole genome shotgun sequence of Phytohabitans suffuscus NBRC 105367.</title>
        <authorList>
            <person name="Komaki H."/>
            <person name="Tamura T."/>
        </authorList>
    </citation>
    <scope>NUCLEOTIDE SEQUENCE [LARGE SCALE GENOMIC DNA]</scope>
    <source>
        <strain evidence="1 2">NBRC 105367</strain>
    </source>
</reference>
<protein>
    <recommendedName>
        <fullName evidence="3">Luciferase-like domain-containing protein</fullName>
    </recommendedName>
</protein>
<sequence length="127" mass="14655">MAAFGKNQPAELPIRRELWVSETREAALREAAPWLKSKYDVYTTWNQHSALAADDRWDPDFEELSRDRFIIGSKDDCLEQIDQYRRHLGVTNMIICVQWAGMPHATAMRNLERVGEQLIRSAPVDAP</sequence>
<dbReference type="InterPro" id="IPR036661">
    <property type="entry name" value="Luciferase-like_sf"/>
</dbReference>
<evidence type="ECO:0000313" key="1">
    <source>
        <dbReference type="EMBL" id="BCB84545.1"/>
    </source>
</evidence>
<name>A0A6F8YEK0_9ACTN</name>
<organism evidence="1 2">
    <name type="scientific">Phytohabitans suffuscus</name>
    <dbReference type="NCBI Taxonomy" id="624315"/>
    <lineage>
        <taxon>Bacteria</taxon>
        <taxon>Bacillati</taxon>
        <taxon>Actinomycetota</taxon>
        <taxon>Actinomycetes</taxon>
        <taxon>Micromonosporales</taxon>
        <taxon>Micromonosporaceae</taxon>
    </lineage>
</organism>
<gene>
    <name evidence="1" type="ORF">Psuf_018580</name>
</gene>
<proteinExistence type="predicted"/>
<dbReference type="Gene3D" id="3.20.20.30">
    <property type="entry name" value="Luciferase-like domain"/>
    <property type="match status" value="1"/>
</dbReference>
<reference evidence="1 2" key="2">
    <citation type="submission" date="2020-03" db="EMBL/GenBank/DDBJ databases">
        <authorList>
            <person name="Ichikawa N."/>
            <person name="Kimura A."/>
            <person name="Kitahashi Y."/>
            <person name="Uohara A."/>
        </authorList>
    </citation>
    <scope>NUCLEOTIDE SEQUENCE [LARGE SCALE GENOMIC DNA]</scope>
    <source>
        <strain evidence="1 2">NBRC 105367</strain>
    </source>
</reference>
<dbReference type="Proteomes" id="UP000503011">
    <property type="component" value="Chromosome"/>
</dbReference>
<accession>A0A6F8YEK0</accession>
<dbReference type="GO" id="GO:0016705">
    <property type="term" value="F:oxidoreductase activity, acting on paired donors, with incorporation or reduction of molecular oxygen"/>
    <property type="evidence" value="ECO:0007669"/>
    <property type="project" value="InterPro"/>
</dbReference>
<dbReference type="KEGG" id="psuu:Psuf_018580"/>
<dbReference type="AlphaFoldDB" id="A0A6F8YEK0"/>
<keyword evidence="2" id="KW-1185">Reference proteome</keyword>
<dbReference type="SUPFAM" id="SSF51679">
    <property type="entry name" value="Bacterial luciferase-like"/>
    <property type="match status" value="1"/>
</dbReference>
<evidence type="ECO:0000313" key="2">
    <source>
        <dbReference type="Proteomes" id="UP000503011"/>
    </source>
</evidence>